<protein>
    <recommendedName>
        <fullName evidence="8">Vacuolar protein sorting-associated protein 54 C-terminal domain-containing protein</fullName>
    </recommendedName>
</protein>
<sequence length="482" mass="53285">MKRLWDKCVSFATQLEELTGYKASVVRSTLLAQAKAFIERKHDSNMSALVAALDSERWSQCDVSIQRQGALTRLCTGRKLITRSADEDDAAAAEEKQQEVEVNGVRYKVVWSCLLLIEMVIGNLSAASHFAGTTSSIVGKVADLLRLFNSRTTQLVLGAKAIHSAARLKSINAKHLSLVTQCLGLVISVLPNIRASLMAHLPSKQHRLLNVMDEIKKEYAEHNEKVLNKFVTIIGGIIEHHLAPKLPGTDFDARARDHPPGEDGNVPCCVFLEGISSNTRKMHHVLFSLLPPVHLQDVFSRIFAFVDTKIPTLFSSLSTEVTPQPGTTPQKQPPRFVYPQTDEGKKRMLLESESMTKKLNGLEGVQPWDFSLVGILERRLEYSLSGKTQLSSKDGTEHDSEAETDVTTVPSDNEDSPDTNQLNGNESSPEPKSQDAPLASEESPPPPPEAEVDEERREDTKSDGEKEEKNESSEYPVEVTTL</sequence>
<evidence type="ECO:0000259" key="8">
    <source>
        <dbReference type="Pfam" id="PF07928"/>
    </source>
</evidence>
<dbReference type="GO" id="GO:0000938">
    <property type="term" value="C:GARP complex"/>
    <property type="evidence" value="ECO:0007669"/>
    <property type="project" value="InterPro"/>
</dbReference>
<evidence type="ECO:0000313" key="9">
    <source>
        <dbReference type="EMBL" id="CAD9978792.1"/>
    </source>
</evidence>
<dbReference type="GO" id="GO:0015031">
    <property type="term" value="P:protein transport"/>
    <property type="evidence" value="ECO:0007669"/>
    <property type="project" value="UniProtKB-KW"/>
</dbReference>
<dbReference type="PANTHER" id="PTHR12965:SF0">
    <property type="entry name" value="VACUOLAR PROTEIN SORTING-ASSOCIATED PROTEIN 54"/>
    <property type="match status" value="1"/>
</dbReference>
<name>A0A7S2YIS7_9STRA</name>
<keyword evidence="6" id="KW-0175">Coiled coil</keyword>
<keyword evidence="3" id="KW-0813">Transport</keyword>
<dbReference type="Pfam" id="PF07928">
    <property type="entry name" value="Vps54"/>
    <property type="match status" value="1"/>
</dbReference>
<evidence type="ECO:0000256" key="5">
    <source>
        <dbReference type="ARBA" id="ARBA00023034"/>
    </source>
</evidence>
<dbReference type="PANTHER" id="PTHR12965">
    <property type="entry name" value="VACUOLAR PROTEIN SORTING 54"/>
    <property type="match status" value="1"/>
</dbReference>
<reference evidence="9" key="1">
    <citation type="submission" date="2021-01" db="EMBL/GenBank/DDBJ databases">
        <authorList>
            <person name="Corre E."/>
            <person name="Pelletier E."/>
            <person name="Niang G."/>
            <person name="Scheremetjew M."/>
            <person name="Finn R."/>
            <person name="Kale V."/>
            <person name="Holt S."/>
            <person name="Cochrane G."/>
            <person name="Meng A."/>
            <person name="Brown T."/>
            <person name="Cohen L."/>
        </authorList>
    </citation>
    <scope>NUCLEOTIDE SEQUENCE</scope>
    <source>
        <strain evidence="9">CCMP125</strain>
    </source>
</reference>
<evidence type="ECO:0000256" key="4">
    <source>
        <dbReference type="ARBA" id="ARBA00022927"/>
    </source>
</evidence>
<dbReference type="GO" id="GO:0042147">
    <property type="term" value="P:retrograde transport, endosome to Golgi"/>
    <property type="evidence" value="ECO:0007669"/>
    <property type="project" value="InterPro"/>
</dbReference>
<evidence type="ECO:0000256" key="2">
    <source>
        <dbReference type="ARBA" id="ARBA00009150"/>
    </source>
</evidence>
<evidence type="ECO:0000256" key="3">
    <source>
        <dbReference type="ARBA" id="ARBA00022448"/>
    </source>
</evidence>
<proteinExistence type="inferred from homology"/>
<feature type="compositionally biased region" description="Low complexity" evidence="7">
    <location>
        <begin position="322"/>
        <end position="334"/>
    </location>
</feature>
<keyword evidence="5" id="KW-0333">Golgi apparatus</keyword>
<comment type="subcellular location">
    <subcellularLocation>
        <location evidence="1">Golgi apparatus</location>
        <location evidence="1">trans-Golgi network</location>
    </subcellularLocation>
</comment>
<feature type="compositionally biased region" description="Basic and acidic residues" evidence="7">
    <location>
        <begin position="454"/>
        <end position="472"/>
    </location>
</feature>
<dbReference type="InterPro" id="IPR039745">
    <property type="entry name" value="Vps54"/>
</dbReference>
<comment type="similarity">
    <text evidence="2">Belongs to the VPS54 family.</text>
</comment>
<gene>
    <name evidence="9" type="ORF">APAL1065_LOCUS18572</name>
</gene>
<evidence type="ECO:0000256" key="6">
    <source>
        <dbReference type="ARBA" id="ARBA00023054"/>
    </source>
</evidence>
<feature type="domain" description="Vacuolar protein sorting-associated protein 54 C-terminal" evidence="8">
    <location>
        <begin position="106"/>
        <end position="234"/>
    </location>
</feature>
<feature type="region of interest" description="Disordered" evidence="7">
    <location>
        <begin position="318"/>
        <end position="339"/>
    </location>
</feature>
<dbReference type="AlphaFoldDB" id="A0A7S2YIS7"/>
<dbReference type="GO" id="GO:0005829">
    <property type="term" value="C:cytosol"/>
    <property type="evidence" value="ECO:0007669"/>
    <property type="project" value="GOC"/>
</dbReference>
<dbReference type="InterPro" id="IPR012501">
    <property type="entry name" value="Vps54_C"/>
</dbReference>
<dbReference type="GO" id="GO:0019905">
    <property type="term" value="F:syntaxin binding"/>
    <property type="evidence" value="ECO:0007669"/>
    <property type="project" value="TreeGrafter"/>
</dbReference>
<keyword evidence="4" id="KW-0653">Protein transport</keyword>
<dbReference type="EMBL" id="HBHT01027644">
    <property type="protein sequence ID" value="CAD9978792.1"/>
    <property type="molecule type" value="Transcribed_RNA"/>
</dbReference>
<feature type="compositionally biased region" description="Polar residues" evidence="7">
    <location>
        <begin position="418"/>
        <end position="431"/>
    </location>
</feature>
<evidence type="ECO:0000256" key="1">
    <source>
        <dbReference type="ARBA" id="ARBA00004601"/>
    </source>
</evidence>
<feature type="region of interest" description="Disordered" evidence="7">
    <location>
        <begin position="385"/>
        <end position="482"/>
    </location>
</feature>
<dbReference type="GO" id="GO:0006896">
    <property type="term" value="P:Golgi to vacuole transport"/>
    <property type="evidence" value="ECO:0007669"/>
    <property type="project" value="TreeGrafter"/>
</dbReference>
<accession>A0A7S2YIS7</accession>
<organism evidence="9">
    <name type="scientific">Entomoneis paludosa</name>
    <dbReference type="NCBI Taxonomy" id="265537"/>
    <lineage>
        <taxon>Eukaryota</taxon>
        <taxon>Sar</taxon>
        <taxon>Stramenopiles</taxon>
        <taxon>Ochrophyta</taxon>
        <taxon>Bacillariophyta</taxon>
        <taxon>Bacillariophyceae</taxon>
        <taxon>Bacillariophycidae</taxon>
        <taxon>Entomoneidaceae</taxon>
        <taxon>Entomoneis</taxon>
    </lineage>
</organism>
<evidence type="ECO:0000256" key="7">
    <source>
        <dbReference type="SAM" id="MobiDB-lite"/>
    </source>
</evidence>